<organism evidence="3 4">
    <name type="scientific">Vagococcus silagei</name>
    <dbReference type="NCBI Taxonomy" id="2508885"/>
    <lineage>
        <taxon>Bacteria</taxon>
        <taxon>Bacillati</taxon>
        <taxon>Bacillota</taxon>
        <taxon>Bacilli</taxon>
        <taxon>Lactobacillales</taxon>
        <taxon>Enterococcaceae</taxon>
        <taxon>Vagococcus</taxon>
    </lineage>
</organism>
<keyword evidence="1" id="KW-0175">Coiled coil</keyword>
<evidence type="ECO:0000256" key="2">
    <source>
        <dbReference type="SAM" id="Phobius"/>
    </source>
</evidence>
<keyword evidence="2" id="KW-1133">Transmembrane helix</keyword>
<dbReference type="Proteomes" id="UP000310506">
    <property type="component" value="Unassembled WGS sequence"/>
</dbReference>
<dbReference type="EMBL" id="SDGV01000018">
    <property type="protein sequence ID" value="THB60679.1"/>
    <property type="molecule type" value="Genomic_DNA"/>
</dbReference>
<dbReference type="RefSeq" id="WP_136137303.1">
    <property type="nucleotide sequence ID" value="NZ_SDGV01000018.1"/>
</dbReference>
<dbReference type="AlphaFoldDB" id="A0A4V3TUX5"/>
<evidence type="ECO:0000256" key="1">
    <source>
        <dbReference type="SAM" id="Coils"/>
    </source>
</evidence>
<dbReference type="OrthoDB" id="2243657at2"/>
<protein>
    <submittedName>
        <fullName evidence="3">5-bromo-4-chloroindolyl phosphate hydrolysis protein</fullName>
    </submittedName>
</protein>
<feature type="transmembrane region" description="Helical" evidence="2">
    <location>
        <begin position="35"/>
        <end position="55"/>
    </location>
</feature>
<reference evidence="3 4" key="1">
    <citation type="submission" date="2019-01" db="EMBL/GenBank/DDBJ databases">
        <title>Vagococcus silagei sp. nov. isolated from brewer's grain.</title>
        <authorList>
            <person name="Guu J.-R."/>
        </authorList>
    </citation>
    <scope>NUCLEOTIDE SEQUENCE [LARGE SCALE GENOMIC DNA]</scope>
    <source>
        <strain evidence="3 4">2B-2</strain>
    </source>
</reference>
<comment type="caution">
    <text evidence="3">The sequence shown here is derived from an EMBL/GenBank/DDBJ whole genome shotgun (WGS) entry which is preliminary data.</text>
</comment>
<feature type="coiled-coil region" evidence="1">
    <location>
        <begin position="89"/>
        <end position="116"/>
    </location>
</feature>
<accession>A0A4V3TUX5</accession>
<feature type="coiled-coil region" evidence="1">
    <location>
        <begin position="200"/>
        <end position="227"/>
    </location>
</feature>
<gene>
    <name evidence="3" type="ORF">ESZ54_08775</name>
</gene>
<feature type="transmembrane region" description="Helical" evidence="2">
    <location>
        <begin position="12"/>
        <end position="29"/>
    </location>
</feature>
<evidence type="ECO:0000313" key="3">
    <source>
        <dbReference type="EMBL" id="THB60679.1"/>
    </source>
</evidence>
<name>A0A4V3TUX5_9ENTE</name>
<sequence>MTNNKKIKLKRVSKWIIAICTILLGLIFVSADDFFVGIAGIALGIAIVTGVFVLLSRSDQREIADSGLPQLTAEKEDHYYQLGMDKEEVVFFRKTMADAKNQIVKLEHNMKATSKLKSIDLRLQTVTAAKAMFKELVQDPKKLHLADQFLYSHLPNITDLSTKYLEINQHDIKSKQTYQALEQCALAIEQVSNLLVNDYNKFVQEDLEDLEVEISLAEQNARLQKSSQPKGEE</sequence>
<keyword evidence="2" id="KW-0472">Membrane</keyword>
<keyword evidence="4" id="KW-1185">Reference proteome</keyword>
<dbReference type="InterPro" id="IPR018770">
    <property type="entry name" value="ChloroindolylP_hydrolase"/>
</dbReference>
<evidence type="ECO:0000313" key="4">
    <source>
        <dbReference type="Proteomes" id="UP000310506"/>
    </source>
</evidence>
<proteinExistence type="predicted"/>
<dbReference type="Pfam" id="PF10112">
    <property type="entry name" value="Halogen_Hydrol"/>
    <property type="match status" value="1"/>
</dbReference>
<keyword evidence="2" id="KW-0812">Transmembrane</keyword>